<feature type="region of interest" description="Disordered" evidence="1">
    <location>
        <begin position="27"/>
        <end position="90"/>
    </location>
</feature>
<dbReference type="EMBL" id="JAEPQZ010000006">
    <property type="protein sequence ID" value="KAG2180287.1"/>
    <property type="molecule type" value="Genomic_DNA"/>
</dbReference>
<keyword evidence="3" id="KW-1185">Reference proteome</keyword>
<reference evidence="2" key="1">
    <citation type="submission" date="2020-12" db="EMBL/GenBank/DDBJ databases">
        <title>Metabolic potential, ecology and presence of endohyphal bacteria is reflected in genomic diversity of Mucoromycotina.</title>
        <authorList>
            <person name="Muszewska A."/>
            <person name="Okrasinska A."/>
            <person name="Steczkiewicz K."/>
            <person name="Drgas O."/>
            <person name="Orlowska M."/>
            <person name="Perlinska-Lenart U."/>
            <person name="Aleksandrzak-Piekarczyk T."/>
            <person name="Szatraj K."/>
            <person name="Zielenkiewicz U."/>
            <person name="Pilsyk S."/>
            <person name="Malc E."/>
            <person name="Mieczkowski P."/>
            <person name="Kruszewska J.S."/>
            <person name="Biernat P."/>
            <person name="Pawlowska J."/>
        </authorList>
    </citation>
    <scope>NUCLEOTIDE SEQUENCE</scope>
    <source>
        <strain evidence="2">WA0000067209</strain>
    </source>
</reference>
<comment type="caution">
    <text evidence="2">The sequence shown here is derived from an EMBL/GenBank/DDBJ whole genome shotgun (WGS) entry which is preliminary data.</text>
</comment>
<accession>A0A8H7PTZ6</accession>
<protein>
    <submittedName>
        <fullName evidence="2">Uncharacterized protein</fullName>
    </submittedName>
</protein>
<organism evidence="2 3">
    <name type="scientific">Mortierella isabellina</name>
    <name type="common">Filamentous fungus</name>
    <name type="synonym">Umbelopsis isabellina</name>
    <dbReference type="NCBI Taxonomy" id="91625"/>
    <lineage>
        <taxon>Eukaryota</taxon>
        <taxon>Fungi</taxon>
        <taxon>Fungi incertae sedis</taxon>
        <taxon>Mucoromycota</taxon>
        <taxon>Mucoromycotina</taxon>
        <taxon>Umbelopsidomycetes</taxon>
        <taxon>Umbelopsidales</taxon>
        <taxon>Umbelopsidaceae</taxon>
        <taxon>Umbelopsis</taxon>
    </lineage>
</organism>
<evidence type="ECO:0000313" key="3">
    <source>
        <dbReference type="Proteomes" id="UP000654370"/>
    </source>
</evidence>
<name>A0A8H7PTZ6_MORIS</name>
<proteinExistence type="predicted"/>
<feature type="compositionally biased region" description="Polar residues" evidence="1">
    <location>
        <begin position="109"/>
        <end position="125"/>
    </location>
</feature>
<gene>
    <name evidence="2" type="ORF">INT43_004076</name>
</gene>
<evidence type="ECO:0000313" key="2">
    <source>
        <dbReference type="EMBL" id="KAG2180287.1"/>
    </source>
</evidence>
<feature type="region of interest" description="Disordered" evidence="1">
    <location>
        <begin position="106"/>
        <end position="126"/>
    </location>
</feature>
<dbReference type="Proteomes" id="UP000654370">
    <property type="component" value="Unassembled WGS sequence"/>
</dbReference>
<evidence type="ECO:0000256" key="1">
    <source>
        <dbReference type="SAM" id="MobiDB-lite"/>
    </source>
</evidence>
<dbReference type="AlphaFoldDB" id="A0A8H7PTZ6"/>
<dbReference type="OrthoDB" id="5596972at2759"/>
<sequence>MKKSGSVNVTMAKRAVRQRITWARQWTGLMFTRNNNPDKSNTDNKSKNVPPTPARKGTSSSLSSAAMLRTNSSPADLPPPSPIPTGVNNAGYGRFSSLGRALFRHKSNKSMSQNSSIPSPPSTSGKAELLKIDTKRPVMNGYRKSLDSSQMILDDPVKVQRSQSEISLPQLVARHSVDGSIQHVSAPSLPIALSDLSAAQLRAAKRTST</sequence>